<organism evidence="8">
    <name type="scientific">Schistocephalus solidus</name>
    <name type="common">Tapeworm</name>
    <dbReference type="NCBI Taxonomy" id="70667"/>
    <lineage>
        <taxon>Eukaryota</taxon>
        <taxon>Metazoa</taxon>
        <taxon>Spiralia</taxon>
        <taxon>Lophotrochozoa</taxon>
        <taxon>Platyhelminthes</taxon>
        <taxon>Cestoda</taxon>
        <taxon>Eucestoda</taxon>
        <taxon>Diphyllobothriidea</taxon>
        <taxon>Diphyllobothriidae</taxon>
        <taxon>Schistocephalus</taxon>
    </lineage>
</organism>
<keyword evidence="7" id="KW-1185">Reference proteome</keyword>
<dbReference type="AlphaFoldDB" id="A0A183T8U4"/>
<evidence type="ECO:0000313" key="6">
    <source>
        <dbReference type="EMBL" id="VDL99277.1"/>
    </source>
</evidence>
<dbReference type="InterPro" id="IPR000477">
    <property type="entry name" value="RT_dom"/>
</dbReference>
<dbReference type="EMBL" id="UYSU01037620">
    <property type="protein sequence ID" value="VDL99277.1"/>
    <property type="molecule type" value="Genomic_DNA"/>
</dbReference>
<dbReference type="Pfam" id="PF00078">
    <property type="entry name" value="RVT_1"/>
    <property type="match status" value="1"/>
</dbReference>
<dbReference type="PANTHER" id="PTHR37984">
    <property type="entry name" value="PROTEIN CBG26694"/>
    <property type="match status" value="1"/>
</dbReference>
<dbReference type="InterPro" id="IPR043128">
    <property type="entry name" value="Rev_trsase/Diguanyl_cyclase"/>
</dbReference>
<dbReference type="GO" id="GO:0004519">
    <property type="term" value="F:endonuclease activity"/>
    <property type="evidence" value="ECO:0007669"/>
    <property type="project" value="UniProtKB-KW"/>
</dbReference>
<reference evidence="6 7" key="2">
    <citation type="submission" date="2018-11" db="EMBL/GenBank/DDBJ databases">
        <authorList>
            <consortium name="Pathogen Informatics"/>
        </authorList>
    </citation>
    <scope>NUCLEOTIDE SEQUENCE [LARGE SCALE GENOMIC DNA]</scope>
    <source>
        <strain evidence="6 7">NST_G2</strain>
    </source>
</reference>
<dbReference type="InterPro" id="IPR043502">
    <property type="entry name" value="DNA/RNA_pol_sf"/>
</dbReference>
<evidence type="ECO:0000256" key="1">
    <source>
        <dbReference type="ARBA" id="ARBA00022679"/>
    </source>
</evidence>
<keyword evidence="2" id="KW-0548">Nucleotidyltransferase</keyword>
<dbReference type="Gene3D" id="3.10.10.10">
    <property type="entry name" value="HIV Type 1 Reverse Transcriptase, subunit A, domain 1"/>
    <property type="match status" value="1"/>
</dbReference>
<dbReference type="WBParaSite" id="SSLN_0001339001-mRNA-1">
    <property type="protein sequence ID" value="SSLN_0001339001-mRNA-1"/>
    <property type="gene ID" value="SSLN_0001339001"/>
</dbReference>
<evidence type="ECO:0000256" key="4">
    <source>
        <dbReference type="ARBA" id="ARBA00022759"/>
    </source>
</evidence>
<dbReference type="Gene3D" id="3.30.70.270">
    <property type="match status" value="1"/>
</dbReference>
<dbReference type="PANTHER" id="PTHR37984:SF5">
    <property type="entry name" value="PROTEIN NYNRIN-LIKE"/>
    <property type="match status" value="1"/>
</dbReference>
<evidence type="ECO:0000259" key="5">
    <source>
        <dbReference type="Pfam" id="PF00078"/>
    </source>
</evidence>
<dbReference type="InterPro" id="IPR021109">
    <property type="entry name" value="Peptidase_aspartic_dom_sf"/>
</dbReference>
<dbReference type="STRING" id="70667.A0A183T8U4"/>
<dbReference type="Proteomes" id="UP000275846">
    <property type="component" value="Unassembled WGS sequence"/>
</dbReference>
<feature type="domain" description="Reverse transcriptase" evidence="5">
    <location>
        <begin position="315"/>
        <end position="405"/>
    </location>
</feature>
<keyword evidence="4" id="KW-0255">Endonuclease</keyword>
<gene>
    <name evidence="6" type="ORF">SSLN_LOCUS12892</name>
</gene>
<evidence type="ECO:0000256" key="2">
    <source>
        <dbReference type="ARBA" id="ARBA00022695"/>
    </source>
</evidence>
<keyword evidence="1" id="KW-0808">Transferase</keyword>
<proteinExistence type="predicted"/>
<name>A0A183T8U4_SCHSO</name>
<evidence type="ECO:0000256" key="3">
    <source>
        <dbReference type="ARBA" id="ARBA00022722"/>
    </source>
</evidence>
<dbReference type="SUPFAM" id="SSF50630">
    <property type="entry name" value="Acid proteases"/>
    <property type="match status" value="1"/>
</dbReference>
<evidence type="ECO:0000313" key="7">
    <source>
        <dbReference type="Proteomes" id="UP000275846"/>
    </source>
</evidence>
<reference evidence="8" key="1">
    <citation type="submission" date="2016-06" db="UniProtKB">
        <authorList>
            <consortium name="WormBaseParasite"/>
        </authorList>
    </citation>
    <scope>IDENTIFICATION</scope>
</reference>
<keyword evidence="3" id="KW-0540">Nuclease</keyword>
<dbReference type="GO" id="GO:0016779">
    <property type="term" value="F:nucleotidyltransferase activity"/>
    <property type="evidence" value="ECO:0007669"/>
    <property type="project" value="UniProtKB-KW"/>
</dbReference>
<accession>A0A183T8U4</accession>
<dbReference type="OrthoDB" id="5807442at2759"/>
<dbReference type="SUPFAM" id="SSF56672">
    <property type="entry name" value="DNA/RNA polymerases"/>
    <property type="match status" value="1"/>
</dbReference>
<sequence>MPISTEQLMSNLQQQQAQIEAAHLKMMESTMQQFSWHFPDPESSGKQFTSADAVVCLHYWIFYDPDSGVTFDAWFKCCEDIFRVEFAKADDAWKSPRDAESRTRLLTRPRLYPTELTAECQRLKNLKHDSAILEQASSSVAASSVHAVTHTKSMSPRKPQRSITRKPLTACWQCGDCHFVRFCSFKKHVCQNFHQRGHKEDQYSAGQPSESTVLNRMMRHPKRSSSHFYPKSHSIVATFRADFEAWRKYLKVIINGKAVRLQLYTASDTTLISKRTWPLIGRPSMITSNKMALNVSGGTFQLMGSGETRELLVINSHRALFQFSRFPFGVDTARVIFQQTMDTMLKGTEGAAAYPHVILFTASNPDELLQRLETFLTRIQGYSFRLRLDKCTFVLPSMKHIGFIIDQDGRHPDPDNIDAIK</sequence>
<dbReference type="InterPro" id="IPR050951">
    <property type="entry name" value="Retrovirus_Pol_polyprotein"/>
</dbReference>
<keyword evidence="4" id="KW-0378">Hydrolase</keyword>
<evidence type="ECO:0000313" key="8">
    <source>
        <dbReference type="WBParaSite" id="SSLN_0001339001-mRNA-1"/>
    </source>
</evidence>
<protein>
    <submittedName>
        <fullName evidence="8">Reverse transcriptase domain-containing protein</fullName>
    </submittedName>
</protein>